<proteinExistence type="predicted"/>
<dbReference type="SUPFAM" id="SSF56601">
    <property type="entry name" value="beta-lactamase/transpeptidase-like"/>
    <property type="match status" value="1"/>
</dbReference>
<evidence type="ECO:0000313" key="3">
    <source>
        <dbReference type="EMBL" id="MYM54271.1"/>
    </source>
</evidence>
<evidence type="ECO:0000256" key="1">
    <source>
        <dbReference type="SAM" id="SignalP"/>
    </source>
</evidence>
<dbReference type="RefSeq" id="WP_160971982.1">
    <property type="nucleotide sequence ID" value="NZ_WWEN01000002.1"/>
</dbReference>
<keyword evidence="4" id="KW-1185">Reference proteome</keyword>
<organism evidence="3 4">
    <name type="scientific">Thalassovita mangrovi</name>
    <dbReference type="NCBI Taxonomy" id="2692236"/>
    <lineage>
        <taxon>Bacteria</taxon>
        <taxon>Pseudomonadati</taxon>
        <taxon>Pseudomonadota</taxon>
        <taxon>Alphaproteobacteria</taxon>
        <taxon>Rhodobacterales</taxon>
        <taxon>Roseobacteraceae</taxon>
        <taxon>Thalassovita</taxon>
    </lineage>
</organism>
<evidence type="ECO:0000259" key="2">
    <source>
        <dbReference type="Pfam" id="PF00144"/>
    </source>
</evidence>
<dbReference type="InterPro" id="IPR001466">
    <property type="entry name" value="Beta-lactam-related"/>
</dbReference>
<gene>
    <name evidence="3" type="ORF">GR167_03065</name>
</gene>
<keyword evidence="3" id="KW-0378">Hydrolase</keyword>
<feature type="signal peptide" evidence="1">
    <location>
        <begin position="1"/>
        <end position="24"/>
    </location>
</feature>
<feature type="domain" description="Beta-lactamase-related" evidence="2">
    <location>
        <begin position="34"/>
        <end position="375"/>
    </location>
</feature>
<accession>A0A6L8LDX8</accession>
<dbReference type="Pfam" id="PF00144">
    <property type="entry name" value="Beta-lactamase"/>
    <property type="match status" value="1"/>
</dbReference>
<dbReference type="InterPro" id="IPR050491">
    <property type="entry name" value="AmpC-like"/>
</dbReference>
<reference evidence="3 4" key="1">
    <citation type="submission" date="2020-01" db="EMBL/GenBank/DDBJ databases">
        <authorList>
            <person name="Chen S."/>
        </authorList>
    </citation>
    <scope>NUCLEOTIDE SEQUENCE [LARGE SCALE GENOMIC DNA]</scope>
    <source>
        <strain evidence="3 4">GS-10</strain>
    </source>
</reference>
<dbReference type="Gene3D" id="3.40.710.10">
    <property type="entry name" value="DD-peptidase/beta-lactamase superfamily"/>
    <property type="match status" value="1"/>
</dbReference>
<dbReference type="AlphaFoldDB" id="A0A6L8LDX8"/>
<dbReference type="PANTHER" id="PTHR46825">
    <property type="entry name" value="D-ALANYL-D-ALANINE-CARBOXYPEPTIDASE/ENDOPEPTIDASE AMPH"/>
    <property type="match status" value="1"/>
</dbReference>
<feature type="chain" id="PRO_5026819493" evidence="1">
    <location>
        <begin position="25"/>
        <end position="390"/>
    </location>
</feature>
<dbReference type="InterPro" id="IPR012338">
    <property type="entry name" value="Beta-lactam/transpept-like"/>
</dbReference>
<dbReference type="PANTHER" id="PTHR46825:SF7">
    <property type="entry name" value="D-ALANYL-D-ALANINE CARBOXYPEPTIDASE"/>
    <property type="match status" value="1"/>
</dbReference>
<protein>
    <submittedName>
        <fullName evidence="3">Serine hydrolase</fullName>
    </submittedName>
</protein>
<comment type="caution">
    <text evidence="3">The sequence shown here is derived from an EMBL/GenBank/DDBJ whole genome shotgun (WGS) entry which is preliminary data.</text>
</comment>
<dbReference type="GO" id="GO:0016787">
    <property type="term" value="F:hydrolase activity"/>
    <property type="evidence" value="ECO:0007669"/>
    <property type="project" value="UniProtKB-KW"/>
</dbReference>
<sequence length="390" mass="40919">MKRLLLAIALSLGLAATLSQPSRAQQSDPPAAVEALLETFRDAYGFPGATAAYALPDGTIGTVAVGFANVEAGIAMTPRSRMLAASIGKTLWGALVLSLETEGALRRSDLVSDYLGGFSWFARIPNAETMTIGQLLTHSAGLPDHVHMDGVVQALIELGTAQPFEPSDVLSFVLDQPPLFEAGSGWAYSDTGYILLGLVIEAASGRDVFDLARERFLQPLGLTDTVPSRSPVIEGLAVGYTLDDNPFGLAARTMDESGSLTWTPAVEWTGGGFASTSANLAMWGHALFTGAAMDADYLERLLDAVPVDPDAPGVLYGSGVAIYEDTPLGPVYGHGGWIPGYVSSLRHYADRGLTIAFQINTDVGVVDDGTDLVPALEAALAKLLFDSGSN</sequence>
<dbReference type="Proteomes" id="UP000479043">
    <property type="component" value="Unassembled WGS sequence"/>
</dbReference>
<keyword evidence="1" id="KW-0732">Signal</keyword>
<dbReference type="EMBL" id="WWEN01000002">
    <property type="protein sequence ID" value="MYM54271.1"/>
    <property type="molecule type" value="Genomic_DNA"/>
</dbReference>
<evidence type="ECO:0000313" key="4">
    <source>
        <dbReference type="Proteomes" id="UP000479043"/>
    </source>
</evidence>
<name>A0A6L8LDX8_9RHOB</name>